<dbReference type="PANTHER" id="PTHR35841">
    <property type="entry name" value="PHOSPHONATES-BINDING PERIPLASMIC PROTEIN"/>
    <property type="match status" value="1"/>
</dbReference>
<protein>
    <submittedName>
        <fullName evidence="3">Phosphate/phosphite/phosphonate ABC transporter binding protein</fullName>
    </submittedName>
</protein>
<dbReference type="OrthoDB" id="527737at2"/>
<name>A0A1M5AA76_9BACT</name>
<evidence type="ECO:0000259" key="2">
    <source>
        <dbReference type="SMART" id="SM00062"/>
    </source>
</evidence>
<evidence type="ECO:0000313" key="3">
    <source>
        <dbReference type="EMBL" id="SHF27163.1"/>
    </source>
</evidence>
<organism evidence="3 4">
    <name type="scientific">Desulfacinum infernum DSM 9756</name>
    <dbReference type="NCBI Taxonomy" id="1121391"/>
    <lineage>
        <taxon>Bacteria</taxon>
        <taxon>Pseudomonadati</taxon>
        <taxon>Thermodesulfobacteriota</taxon>
        <taxon>Syntrophobacteria</taxon>
        <taxon>Syntrophobacterales</taxon>
        <taxon>Syntrophobacteraceae</taxon>
        <taxon>Desulfacinum</taxon>
    </lineage>
</organism>
<feature type="chain" id="PRO_5012680104" evidence="1">
    <location>
        <begin position="31"/>
        <end position="300"/>
    </location>
</feature>
<evidence type="ECO:0000313" key="4">
    <source>
        <dbReference type="Proteomes" id="UP000184076"/>
    </source>
</evidence>
<reference evidence="4" key="1">
    <citation type="submission" date="2016-11" db="EMBL/GenBank/DDBJ databases">
        <authorList>
            <person name="Varghese N."/>
            <person name="Submissions S."/>
        </authorList>
    </citation>
    <scope>NUCLEOTIDE SEQUENCE [LARGE SCALE GENOMIC DNA]</scope>
    <source>
        <strain evidence="4">DSM 9756</strain>
    </source>
</reference>
<proteinExistence type="predicted"/>
<dbReference type="Pfam" id="PF12974">
    <property type="entry name" value="Phosphonate-bd"/>
    <property type="match status" value="1"/>
</dbReference>
<dbReference type="PANTHER" id="PTHR35841:SF1">
    <property type="entry name" value="PHOSPHONATES-BINDING PERIPLASMIC PROTEIN"/>
    <property type="match status" value="1"/>
</dbReference>
<sequence length="300" mass="32867">MTTLTRKLAKGMVFSLSLLVLLGFTSTSHADYKIGVLAKRGAPTCMAKWGATGAYLTERTGEKCTIVPLKFEAIEPAVKEGRVDFVLANSAFYVELKKKYNVRAVATLVNSTQGKALKEFGGVIFVRKDSPVQTLEDIKGKKFMCVNKSSFGGAHMAWRLLLENGIDPTKDCAAFLEGGKHDNVVLAVKNGTAEVGTVRSDTLERMQDEGKIRMDEFRIIHKVEDDFPFVHSTRLYPEWPLAALEKTDPALADKVAAALKAMPADSEAAKRAKIVGWTDPADYTPVEECLKAIKFGVFGE</sequence>
<feature type="domain" description="Solute-binding protein family 3/N-terminal" evidence="2">
    <location>
        <begin position="33"/>
        <end position="278"/>
    </location>
</feature>
<keyword evidence="1" id="KW-0732">Signal</keyword>
<keyword evidence="4" id="KW-1185">Reference proteome</keyword>
<dbReference type="EMBL" id="FQVB01000014">
    <property type="protein sequence ID" value="SHF27163.1"/>
    <property type="molecule type" value="Genomic_DNA"/>
</dbReference>
<dbReference type="InterPro" id="IPR001638">
    <property type="entry name" value="Solute-binding_3/MltF_N"/>
</dbReference>
<feature type="signal peptide" evidence="1">
    <location>
        <begin position="1"/>
        <end position="30"/>
    </location>
</feature>
<evidence type="ECO:0000256" key="1">
    <source>
        <dbReference type="SAM" id="SignalP"/>
    </source>
</evidence>
<dbReference type="Gene3D" id="3.40.190.10">
    <property type="entry name" value="Periplasmic binding protein-like II"/>
    <property type="match status" value="2"/>
</dbReference>
<dbReference type="STRING" id="1121391.SAMN02745206_01648"/>
<dbReference type="SUPFAM" id="SSF53850">
    <property type="entry name" value="Periplasmic binding protein-like II"/>
    <property type="match status" value="1"/>
</dbReference>
<dbReference type="AlphaFoldDB" id="A0A1M5AA76"/>
<dbReference type="SMART" id="SM00062">
    <property type="entry name" value="PBPb"/>
    <property type="match status" value="1"/>
</dbReference>
<gene>
    <name evidence="3" type="ORF">SAMN02745206_01648</name>
</gene>
<dbReference type="RefSeq" id="WP_073038519.1">
    <property type="nucleotide sequence ID" value="NZ_FQVB01000014.1"/>
</dbReference>
<accession>A0A1M5AA76</accession>
<dbReference type="Proteomes" id="UP000184076">
    <property type="component" value="Unassembled WGS sequence"/>
</dbReference>